<dbReference type="GO" id="GO:0004419">
    <property type="term" value="F:hydroxymethylglutaryl-CoA lyase activity"/>
    <property type="evidence" value="ECO:0007669"/>
    <property type="project" value="UniProtKB-EC"/>
</dbReference>
<dbReference type="InterPro" id="IPR000138">
    <property type="entry name" value="HMG_CoA_lyase_AS"/>
</dbReference>
<comment type="caution">
    <text evidence="8">The sequence shown here is derived from an EMBL/GenBank/DDBJ whole genome shotgun (WGS) entry which is preliminary data.</text>
</comment>
<dbReference type="FunFam" id="3.20.20.70:FF:000071">
    <property type="entry name" value="Hydroxymethylglutaryl-CoA lyase"/>
    <property type="match status" value="1"/>
</dbReference>
<evidence type="ECO:0000256" key="1">
    <source>
        <dbReference type="ARBA" id="ARBA00005143"/>
    </source>
</evidence>
<evidence type="ECO:0000313" key="9">
    <source>
        <dbReference type="Proteomes" id="UP000237438"/>
    </source>
</evidence>
<name>A0A2S4PR95_9PEZI</name>
<gene>
    <name evidence="8" type="ORF">EPUL_002073</name>
</gene>
<dbReference type="UniPathway" id="UPA00896">
    <property type="reaction ID" value="UER00863"/>
</dbReference>
<dbReference type="PANTHER" id="PTHR42738:SF7">
    <property type="entry name" value="HYDROXYMETHYLGLUTARYL-COA LYASE"/>
    <property type="match status" value="1"/>
</dbReference>
<dbReference type="Pfam" id="PF00682">
    <property type="entry name" value="HMGL-like"/>
    <property type="match status" value="1"/>
</dbReference>
<dbReference type="PANTHER" id="PTHR42738">
    <property type="entry name" value="HYDROXYMETHYLGLUTARYL-COA LYASE"/>
    <property type="match status" value="1"/>
</dbReference>
<dbReference type="PROSITE" id="PS50991">
    <property type="entry name" value="PYR_CT"/>
    <property type="match status" value="1"/>
</dbReference>
<keyword evidence="9" id="KW-1185">Reference proteome</keyword>
<keyword evidence="5" id="KW-0456">Lyase</keyword>
<evidence type="ECO:0000256" key="5">
    <source>
        <dbReference type="ARBA" id="ARBA00023239"/>
    </source>
</evidence>
<dbReference type="NCBIfam" id="NF004283">
    <property type="entry name" value="PRK05692.1"/>
    <property type="match status" value="1"/>
</dbReference>
<feature type="domain" description="Pyruvate carboxyltransferase" evidence="7">
    <location>
        <begin position="43"/>
        <end position="339"/>
    </location>
</feature>
<dbReference type="AlphaFoldDB" id="A0A2S4PR95"/>
<dbReference type="STRING" id="225359.A0A2S4PR95"/>
<comment type="similarity">
    <text evidence="2">Belongs to the HMG-CoA lyase family.</text>
</comment>
<sequence>MSLLTLSLKCRYNFSSSVKVQRLVIPHQLRFTPFRFYATEKFVRITDVSPRDGLQNENKMIPLDVKLQLIEKLASTGIKSIESGSFVSPKWVPQMADSDQILRHLILERSNRTEKRTIYPTYSFLVPNIHGFNILHSQLQAHNPSSTVNTTTTTHGCSQIEINIFVSATESFSRKNLNCSIKESMDRARLVVNAAKAANLRIRAYISVALGCPFEGNVSASNVASLTIDLLEMGASDIALGDTTGMGTKPNTLNLLKTLKAAGVESKLLSMHLHDTYGMSIANTILGLEHGIRSFDGSVAGLGGCPYSPGATGNVGTEDIVYLCNSLGLETNIDLESLVKVGQWASHTIGKRNASRVGTALMQKIK</sequence>
<dbReference type="EMBL" id="PEDP01000955">
    <property type="protein sequence ID" value="POS84565.1"/>
    <property type="molecule type" value="Genomic_DNA"/>
</dbReference>
<accession>A0A2S4PR95</accession>
<reference evidence="8 9" key="1">
    <citation type="submission" date="2017-10" db="EMBL/GenBank/DDBJ databases">
        <title>Development of genomic resources for the powdery mildew, Erysiphe pulchra.</title>
        <authorList>
            <person name="Wadl P.A."/>
            <person name="Mack B.M."/>
            <person name="Moore G."/>
            <person name="Beltz S.B."/>
        </authorList>
    </citation>
    <scope>NUCLEOTIDE SEQUENCE [LARGE SCALE GENOMIC DNA]</scope>
    <source>
        <strain evidence="8">Cflorida</strain>
    </source>
</reference>
<evidence type="ECO:0000259" key="7">
    <source>
        <dbReference type="PROSITE" id="PS50991"/>
    </source>
</evidence>
<dbReference type="PROSITE" id="PS01062">
    <property type="entry name" value="HMG_COA_LYASE"/>
    <property type="match status" value="1"/>
</dbReference>
<dbReference type="SUPFAM" id="SSF51569">
    <property type="entry name" value="Aldolase"/>
    <property type="match status" value="1"/>
</dbReference>
<dbReference type="CDD" id="cd07938">
    <property type="entry name" value="DRE_TIM_HMGL"/>
    <property type="match status" value="1"/>
</dbReference>
<keyword evidence="4" id="KW-0479">Metal-binding</keyword>
<dbReference type="OrthoDB" id="1905920at2759"/>
<dbReference type="GO" id="GO:0006552">
    <property type="term" value="P:L-leucine catabolic process"/>
    <property type="evidence" value="ECO:0007669"/>
    <property type="project" value="TreeGrafter"/>
</dbReference>
<evidence type="ECO:0000313" key="8">
    <source>
        <dbReference type="EMBL" id="POS84565.1"/>
    </source>
</evidence>
<comment type="pathway">
    <text evidence="1">Metabolic intermediate metabolism; (S)-3-hydroxy-3-methylglutaryl-CoA degradation; acetoacetate from (S)-3-hydroxy-3-methylglutaryl-CoA: step 1/1.</text>
</comment>
<dbReference type="EC" id="4.1.3.4" evidence="3"/>
<dbReference type="Gene3D" id="3.20.20.70">
    <property type="entry name" value="Aldolase class I"/>
    <property type="match status" value="1"/>
</dbReference>
<evidence type="ECO:0000256" key="2">
    <source>
        <dbReference type="ARBA" id="ARBA00009405"/>
    </source>
</evidence>
<dbReference type="GO" id="GO:0046951">
    <property type="term" value="P:ketone body biosynthetic process"/>
    <property type="evidence" value="ECO:0007669"/>
    <property type="project" value="TreeGrafter"/>
</dbReference>
<dbReference type="InterPro" id="IPR000891">
    <property type="entry name" value="PYR_CT"/>
</dbReference>
<evidence type="ECO:0000256" key="3">
    <source>
        <dbReference type="ARBA" id="ARBA00012910"/>
    </source>
</evidence>
<dbReference type="GO" id="GO:0046872">
    <property type="term" value="F:metal ion binding"/>
    <property type="evidence" value="ECO:0007669"/>
    <property type="project" value="UniProtKB-KW"/>
</dbReference>
<organism evidence="8 9">
    <name type="scientific">Erysiphe pulchra</name>
    <dbReference type="NCBI Taxonomy" id="225359"/>
    <lineage>
        <taxon>Eukaryota</taxon>
        <taxon>Fungi</taxon>
        <taxon>Dikarya</taxon>
        <taxon>Ascomycota</taxon>
        <taxon>Pezizomycotina</taxon>
        <taxon>Leotiomycetes</taxon>
        <taxon>Erysiphales</taxon>
        <taxon>Erysiphaceae</taxon>
        <taxon>Erysiphe</taxon>
    </lineage>
</organism>
<proteinExistence type="inferred from homology"/>
<protein>
    <recommendedName>
        <fullName evidence="3">hydroxymethylglutaryl-CoA lyase</fullName>
        <ecNumber evidence="3">4.1.3.4</ecNumber>
    </recommendedName>
</protein>
<evidence type="ECO:0000256" key="6">
    <source>
        <dbReference type="ARBA" id="ARBA00049877"/>
    </source>
</evidence>
<dbReference type="Proteomes" id="UP000237438">
    <property type="component" value="Unassembled WGS sequence"/>
</dbReference>
<dbReference type="InterPro" id="IPR043594">
    <property type="entry name" value="HMGL"/>
</dbReference>
<comment type="catalytic activity">
    <reaction evidence="6">
        <text>(3S)-3-hydroxy-3-methylglutaryl-CoA = acetoacetate + acetyl-CoA</text>
        <dbReference type="Rhea" id="RHEA:24404"/>
        <dbReference type="ChEBI" id="CHEBI:13705"/>
        <dbReference type="ChEBI" id="CHEBI:43074"/>
        <dbReference type="ChEBI" id="CHEBI:57288"/>
        <dbReference type="EC" id="4.1.3.4"/>
    </reaction>
</comment>
<dbReference type="InterPro" id="IPR013785">
    <property type="entry name" value="Aldolase_TIM"/>
</dbReference>
<evidence type="ECO:0000256" key="4">
    <source>
        <dbReference type="ARBA" id="ARBA00022723"/>
    </source>
</evidence>